<protein>
    <submittedName>
        <fullName evidence="1">Acetyltransferase</fullName>
    </submittedName>
</protein>
<dbReference type="InterPro" id="IPR051159">
    <property type="entry name" value="Hexapeptide_acetyltransf"/>
</dbReference>
<dbReference type="EMBL" id="LT603707">
    <property type="protein sequence ID" value="SCA95808.1"/>
    <property type="molecule type" value="Genomic_DNA"/>
</dbReference>
<reference evidence="1" key="1">
    <citation type="submission" date="2016-07" db="EMBL/GenBank/DDBJ databases">
        <authorList>
            <person name="Informatics P."/>
        </authorList>
    </citation>
    <scope>NUCLEOTIDE SEQUENCE</scope>
    <source>
        <strain evidence="1">INF092</strain>
    </source>
</reference>
<dbReference type="PANTHER" id="PTHR23416">
    <property type="entry name" value="SIALIC ACID SYNTHASE-RELATED"/>
    <property type="match status" value="1"/>
</dbReference>
<dbReference type="RefSeq" id="WP_085898294.1">
    <property type="nucleotide sequence ID" value="NZ_CP031849.1"/>
</dbReference>
<accession>A0A1C3SYV0</accession>
<dbReference type="SUPFAM" id="SSF51161">
    <property type="entry name" value="Trimeric LpxA-like enzymes"/>
    <property type="match status" value="1"/>
</dbReference>
<keyword evidence="1" id="KW-0808">Transferase</keyword>
<gene>
    <name evidence="1" type="primary">wcpI</name>
    <name evidence="1" type="synonym">KL131_00013</name>
</gene>
<organism evidence="1">
    <name type="scientific">Klebsiella pneumoniae</name>
    <dbReference type="NCBI Taxonomy" id="573"/>
    <lineage>
        <taxon>Bacteria</taxon>
        <taxon>Pseudomonadati</taxon>
        <taxon>Pseudomonadota</taxon>
        <taxon>Gammaproteobacteria</taxon>
        <taxon>Enterobacterales</taxon>
        <taxon>Enterobacteriaceae</taxon>
        <taxon>Klebsiella/Raoultella group</taxon>
        <taxon>Klebsiella</taxon>
        <taxon>Klebsiella pneumoniae complex</taxon>
    </lineage>
</organism>
<reference evidence="1" key="2">
    <citation type="submission" date="2016-08" db="EMBL/GenBank/DDBJ databases">
        <title>Klebsiella loci capsule.</title>
        <authorList>
            <person name="Holt K.E."/>
            <person name="Thomson N.R."/>
        </authorList>
    </citation>
    <scope>NUCLEOTIDE SEQUENCE</scope>
    <source>
        <strain evidence="1">INF092</strain>
    </source>
</reference>
<evidence type="ECO:0000313" key="1">
    <source>
        <dbReference type="EMBL" id="SCA95808.1"/>
    </source>
</evidence>
<dbReference type="AlphaFoldDB" id="A0A1C3SYV0"/>
<dbReference type="Pfam" id="PF00132">
    <property type="entry name" value="Hexapep"/>
    <property type="match status" value="1"/>
</dbReference>
<proteinExistence type="predicted"/>
<dbReference type="CDD" id="cd04647">
    <property type="entry name" value="LbH_MAT_like"/>
    <property type="match status" value="1"/>
</dbReference>
<name>A0A1C3SYV0_KLEPN</name>
<dbReference type="Gene3D" id="2.160.10.10">
    <property type="entry name" value="Hexapeptide repeat proteins"/>
    <property type="match status" value="1"/>
</dbReference>
<dbReference type="InterPro" id="IPR001451">
    <property type="entry name" value="Hexapep"/>
</dbReference>
<sequence length="173" mass="19558">MIFKSVIGKLYLKFLRRRNQIKWAKIIGVKIGEQCRLIDVSFSSEPYLVTIGNHVSATKVHFETHDGGLWVFRKEHPEWDIINKIIIGNNVYLGYGCLVLPGVTIGDNVVVGANSVITKDLESNAVYAGVPARKVKSLDEYYLTCEKKALNTKSYSDDDKKNFYLNTLKNKVS</sequence>
<dbReference type="GO" id="GO:0016740">
    <property type="term" value="F:transferase activity"/>
    <property type="evidence" value="ECO:0007669"/>
    <property type="project" value="UniProtKB-KW"/>
</dbReference>
<dbReference type="InterPro" id="IPR011004">
    <property type="entry name" value="Trimer_LpxA-like_sf"/>
</dbReference>